<keyword evidence="1" id="KW-0472">Membrane</keyword>
<dbReference type="Proteomes" id="UP000596660">
    <property type="component" value="Unplaced"/>
</dbReference>
<evidence type="ECO:0000256" key="1">
    <source>
        <dbReference type="SAM" id="Phobius"/>
    </source>
</evidence>
<reference evidence="2" key="2">
    <citation type="submission" date="2021-03" db="UniProtKB">
        <authorList>
            <consortium name="EnsemblPlants"/>
        </authorList>
    </citation>
    <scope>IDENTIFICATION</scope>
</reference>
<dbReference type="OMA" id="AVWKRTI"/>
<keyword evidence="1" id="KW-1133">Transmembrane helix</keyword>
<reference evidence="2" key="1">
    <citation type="journal article" date="2017" name="Nature">
        <title>The genome of Chenopodium quinoa.</title>
        <authorList>
            <person name="Jarvis D.E."/>
            <person name="Ho Y.S."/>
            <person name="Lightfoot D.J."/>
            <person name="Schmoeckel S.M."/>
            <person name="Li B."/>
            <person name="Borm T.J.A."/>
            <person name="Ohyanagi H."/>
            <person name="Mineta K."/>
            <person name="Michell C.T."/>
            <person name="Saber N."/>
            <person name="Kharbatia N.M."/>
            <person name="Rupper R.R."/>
            <person name="Sharp A.R."/>
            <person name="Dally N."/>
            <person name="Boughton B.A."/>
            <person name="Woo Y.H."/>
            <person name="Gao G."/>
            <person name="Schijlen E.G.W.M."/>
            <person name="Guo X."/>
            <person name="Momin A.A."/>
            <person name="Negrao S."/>
            <person name="Al-Babili S."/>
            <person name="Gehring C."/>
            <person name="Roessner U."/>
            <person name="Jung C."/>
            <person name="Murphy K."/>
            <person name="Arold S.T."/>
            <person name="Gojobori T."/>
            <person name="van der Linden C.G."/>
            <person name="van Loo E.N."/>
            <person name="Jellen E.N."/>
            <person name="Maughan P.J."/>
            <person name="Tester M."/>
        </authorList>
    </citation>
    <scope>NUCLEOTIDE SEQUENCE [LARGE SCALE GENOMIC DNA]</scope>
    <source>
        <strain evidence="2">cv. PI 614886</strain>
    </source>
</reference>
<accession>A0A803M467</accession>
<dbReference type="EnsemblPlants" id="AUR62023240-RA">
    <property type="protein sequence ID" value="AUR62023240-RA:cds"/>
    <property type="gene ID" value="AUR62023240"/>
</dbReference>
<keyword evidence="3" id="KW-1185">Reference proteome</keyword>
<sequence length="167" mass="18961">MARPLPIVSSTLPIHIFSTYFIVFAVLLTLSIFSLVTFLCASHKRQKEEAFTRKKLSISKKSLLESFSKANSISSKALLKIVSWRKQVQHGDEETEYHDINSIHNNIHDDYIILDDDAVWKKTIIKGEKCKPLDFSGKIEYDSEGNLLPDNSVMDDNNSKIISSNKS</sequence>
<organism evidence="2 3">
    <name type="scientific">Chenopodium quinoa</name>
    <name type="common">Quinoa</name>
    <dbReference type="NCBI Taxonomy" id="63459"/>
    <lineage>
        <taxon>Eukaryota</taxon>
        <taxon>Viridiplantae</taxon>
        <taxon>Streptophyta</taxon>
        <taxon>Embryophyta</taxon>
        <taxon>Tracheophyta</taxon>
        <taxon>Spermatophyta</taxon>
        <taxon>Magnoliopsida</taxon>
        <taxon>eudicotyledons</taxon>
        <taxon>Gunneridae</taxon>
        <taxon>Pentapetalae</taxon>
        <taxon>Caryophyllales</taxon>
        <taxon>Chenopodiaceae</taxon>
        <taxon>Chenopodioideae</taxon>
        <taxon>Atripliceae</taxon>
        <taxon>Chenopodium</taxon>
    </lineage>
</organism>
<keyword evidence="1" id="KW-0812">Transmembrane</keyword>
<protein>
    <submittedName>
        <fullName evidence="2">Uncharacterized protein</fullName>
    </submittedName>
</protein>
<name>A0A803M467_CHEQI</name>
<evidence type="ECO:0000313" key="2">
    <source>
        <dbReference type="EnsemblPlants" id="AUR62023240-RA:cds"/>
    </source>
</evidence>
<dbReference type="Gramene" id="AUR62023240-RA">
    <property type="protein sequence ID" value="AUR62023240-RA:cds"/>
    <property type="gene ID" value="AUR62023240"/>
</dbReference>
<feature type="transmembrane region" description="Helical" evidence="1">
    <location>
        <begin position="20"/>
        <end position="41"/>
    </location>
</feature>
<dbReference type="PANTHER" id="PTHR33237">
    <property type="entry name" value="F2P16.13 PROTEIN-RELATED"/>
    <property type="match status" value="1"/>
</dbReference>
<evidence type="ECO:0000313" key="3">
    <source>
        <dbReference type="Proteomes" id="UP000596660"/>
    </source>
</evidence>
<proteinExistence type="predicted"/>
<dbReference type="AlphaFoldDB" id="A0A803M467"/>
<dbReference type="PANTHER" id="PTHR33237:SF31">
    <property type="entry name" value="F2P16.13 PROTEIN"/>
    <property type="match status" value="1"/>
</dbReference>